<proteinExistence type="predicted"/>
<keyword evidence="3" id="KW-1185">Reference proteome</keyword>
<feature type="compositionally biased region" description="Polar residues" evidence="1">
    <location>
        <begin position="140"/>
        <end position="150"/>
    </location>
</feature>
<evidence type="ECO:0000313" key="2">
    <source>
        <dbReference type="EMBL" id="RDW95334.1"/>
    </source>
</evidence>
<gene>
    <name evidence="2" type="ORF">BP5796_01097</name>
</gene>
<accession>A0A3D8T9X8</accession>
<dbReference type="AlphaFoldDB" id="A0A3D8T9X8"/>
<comment type="caution">
    <text evidence="2">The sequence shown here is derived from an EMBL/GenBank/DDBJ whole genome shotgun (WGS) entry which is preliminary data.</text>
</comment>
<evidence type="ECO:0000256" key="1">
    <source>
        <dbReference type="SAM" id="MobiDB-lite"/>
    </source>
</evidence>
<name>A0A3D8T9X8_9HELO</name>
<dbReference type="EMBL" id="PDLN01000001">
    <property type="protein sequence ID" value="RDW95334.1"/>
    <property type="molecule type" value="Genomic_DNA"/>
</dbReference>
<dbReference type="Proteomes" id="UP000256328">
    <property type="component" value="Unassembled WGS sequence"/>
</dbReference>
<evidence type="ECO:0000313" key="3">
    <source>
        <dbReference type="Proteomes" id="UP000256328"/>
    </source>
</evidence>
<feature type="compositionally biased region" description="Basic and acidic residues" evidence="1">
    <location>
        <begin position="170"/>
        <end position="179"/>
    </location>
</feature>
<organism evidence="2 3">
    <name type="scientific">Coleophoma crateriformis</name>
    <dbReference type="NCBI Taxonomy" id="565419"/>
    <lineage>
        <taxon>Eukaryota</taxon>
        <taxon>Fungi</taxon>
        <taxon>Dikarya</taxon>
        <taxon>Ascomycota</taxon>
        <taxon>Pezizomycotina</taxon>
        <taxon>Leotiomycetes</taxon>
        <taxon>Helotiales</taxon>
        <taxon>Dermateaceae</taxon>
        <taxon>Coleophoma</taxon>
    </lineage>
</organism>
<protein>
    <submittedName>
        <fullName evidence="2">Uncharacterized protein</fullName>
    </submittedName>
</protein>
<dbReference type="OrthoDB" id="3562239at2759"/>
<feature type="region of interest" description="Disordered" evidence="1">
    <location>
        <begin position="61"/>
        <end position="179"/>
    </location>
</feature>
<sequence>MVSQTVITLTAQEQRLLAAVIAQMKDVPAIDYGKVAEVVGIRYKWNAKKAFKNVWAKLRASTPSGGSPGPTKKVPSHSPVVQKKRRREHSENYITYRETRPQRNRTMSQKGIDSKLADENYPSELEVEDEDEANEKGYERQTQYLWNGTPESEFPDTQRGDSNTDAAAEEDIKREDFEI</sequence>
<reference evidence="2 3" key="1">
    <citation type="journal article" date="2018" name="IMA Fungus">
        <title>IMA Genome-F 9: Draft genome sequence of Annulohypoxylon stygium, Aspergillus mulundensis, Berkeleyomyces basicola (syn. Thielaviopsis basicola), Ceratocystis smalleyi, two Cercospora beticola strains, Coleophoma cylindrospora, Fusarium fracticaudum, Phialophora cf. hyalina, and Morchella septimelata.</title>
        <authorList>
            <person name="Wingfield B.D."/>
            <person name="Bills G.F."/>
            <person name="Dong Y."/>
            <person name="Huang W."/>
            <person name="Nel W.J."/>
            <person name="Swalarsk-Parry B.S."/>
            <person name="Vaghefi N."/>
            <person name="Wilken P.M."/>
            <person name="An Z."/>
            <person name="de Beer Z.W."/>
            <person name="De Vos L."/>
            <person name="Chen L."/>
            <person name="Duong T.A."/>
            <person name="Gao Y."/>
            <person name="Hammerbacher A."/>
            <person name="Kikkert J.R."/>
            <person name="Li Y."/>
            <person name="Li H."/>
            <person name="Li K."/>
            <person name="Li Q."/>
            <person name="Liu X."/>
            <person name="Ma X."/>
            <person name="Naidoo K."/>
            <person name="Pethybridge S.J."/>
            <person name="Sun J."/>
            <person name="Steenkamp E.T."/>
            <person name="van der Nest M.A."/>
            <person name="van Wyk S."/>
            <person name="Wingfield M.J."/>
            <person name="Xiong C."/>
            <person name="Yue Q."/>
            <person name="Zhang X."/>
        </authorList>
    </citation>
    <scope>NUCLEOTIDE SEQUENCE [LARGE SCALE GENOMIC DNA]</scope>
    <source>
        <strain evidence="2 3">BP5796</strain>
    </source>
</reference>